<feature type="chain" id="PRO_5013219355" description="Cupredoxin" evidence="1">
    <location>
        <begin position="23"/>
        <end position="151"/>
    </location>
</feature>
<accession>A0A2A9P0R4</accession>
<feature type="signal peptide" evidence="1">
    <location>
        <begin position="1"/>
        <end position="22"/>
    </location>
</feature>
<reference evidence="2 3" key="1">
    <citation type="submission" date="2014-02" db="EMBL/GenBank/DDBJ databases">
        <title>Transposable element dynamics among asymbiotic and ectomycorrhizal Amanita fungi.</title>
        <authorList>
            <consortium name="DOE Joint Genome Institute"/>
            <person name="Hess J."/>
            <person name="Skrede I."/>
            <person name="Wolfe B."/>
            <person name="LaButti K."/>
            <person name="Ohm R.A."/>
            <person name="Grigoriev I.V."/>
            <person name="Pringle A."/>
        </authorList>
    </citation>
    <scope>NUCLEOTIDE SEQUENCE [LARGE SCALE GENOMIC DNA]</scope>
    <source>
        <strain evidence="2 3">SKay4041</strain>
    </source>
</reference>
<evidence type="ECO:0008006" key="4">
    <source>
        <dbReference type="Google" id="ProtNLM"/>
    </source>
</evidence>
<evidence type="ECO:0000313" key="3">
    <source>
        <dbReference type="Proteomes" id="UP000242287"/>
    </source>
</evidence>
<dbReference type="InterPro" id="IPR008972">
    <property type="entry name" value="Cupredoxin"/>
</dbReference>
<dbReference type="InterPro" id="IPR052953">
    <property type="entry name" value="Ser-rich/MCO-related"/>
</dbReference>
<dbReference type="PANTHER" id="PTHR34883:SF15">
    <property type="entry name" value="EXTRACELLULAR SERINE-RICH PROTEIN"/>
    <property type="match status" value="1"/>
</dbReference>
<organism evidence="2 3">
    <name type="scientific">Amanita thiersii Skay4041</name>
    <dbReference type="NCBI Taxonomy" id="703135"/>
    <lineage>
        <taxon>Eukaryota</taxon>
        <taxon>Fungi</taxon>
        <taxon>Dikarya</taxon>
        <taxon>Basidiomycota</taxon>
        <taxon>Agaricomycotina</taxon>
        <taxon>Agaricomycetes</taxon>
        <taxon>Agaricomycetidae</taxon>
        <taxon>Agaricales</taxon>
        <taxon>Pluteineae</taxon>
        <taxon>Amanitaceae</taxon>
        <taxon>Amanita</taxon>
    </lineage>
</organism>
<dbReference type="OrthoDB" id="1921208at2759"/>
<sequence length="151" mass="16099">MSPKFHPAFLFCGLLAAVSVSAKTFNVAVGDNNGLVFNPTSITGAVAGDQVVFTFMSKNHSATQSTFDNPCAPGGDGLNSGFQAVPQNSTQAFQWKITLDATSASKPLWFYCAQTVPVNHCHTGMVFAVNPTPDKSFDAFKVRVKTLVSFD</sequence>
<dbReference type="CDD" id="cd00920">
    <property type="entry name" value="Cupredoxin"/>
    <property type="match status" value="1"/>
</dbReference>
<dbReference type="PANTHER" id="PTHR34883">
    <property type="entry name" value="SERINE-RICH PROTEIN, PUTATIVE-RELATED-RELATED"/>
    <property type="match status" value="1"/>
</dbReference>
<keyword evidence="1" id="KW-0732">Signal</keyword>
<proteinExistence type="predicted"/>
<dbReference type="SUPFAM" id="SSF49503">
    <property type="entry name" value="Cupredoxins"/>
    <property type="match status" value="1"/>
</dbReference>
<dbReference type="Gene3D" id="2.60.40.420">
    <property type="entry name" value="Cupredoxins - blue copper proteins"/>
    <property type="match status" value="1"/>
</dbReference>
<name>A0A2A9P0R4_9AGAR</name>
<dbReference type="STRING" id="703135.A0A2A9P0R4"/>
<dbReference type="AlphaFoldDB" id="A0A2A9P0R4"/>
<dbReference type="EMBL" id="KZ301970">
    <property type="protein sequence ID" value="PFH54166.1"/>
    <property type="molecule type" value="Genomic_DNA"/>
</dbReference>
<keyword evidence="3" id="KW-1185">Reference proteome</keyword>
<dbReference type="Proteomes" id="UP000242287">
    <property type="component" value="Unassembled WGS sequence"/>
</dbReference>
<gene>
    <name evidence="2" type="ORF">AMATHDRAFT_135852</name>
</gene>
<evidence type="ECO:0000256" key="1">
    <source>
        <dbReference type="SAM" id="SignalP"/>
    </source>
</evidence>
<protein>
    <recommendedName>
        <fullName evidence="4">Cupredoxin</fullName>
    </recommendedName>
</protein>
<evidence type="ECO:0000313" key="2">
    <source>
        <dbReference type="EMBL" id="PFH54166.1"/>
    </source>
</evidence>